<name>A0A8G2CII9_ACIRU</name>
<keyword evidence="1" id="KW-0472">Membrane</keyword>
<protein>
    <submittedName>
        <fullName evidence="2">Uncharacterized protein</fullName>
    </submittedName>
</protein>
<evidence type="ECO:0000313" key="2">
    <source>
        <dbReference type="EMBL" id="SIQ29074.1"/>
    </source>
</evidence>
<dbReference type="AlphaFoldDB" id="A0A8G2CII9"/>
<proteinExistence type="predicted"/>
<gene>
    <name evidence="2" type="ORF">SAMN05421828_10398</name>
</gene>
<keyword evidence="1" id="KW-1133">Transmembrane helix</keyword>
<dbReference type="Proteomes" id="UP000186308">
    <property type="component" value="Unassembled WGS sequence"/>
</dbReference>
<evidence type="ECO:0000256" key="1">
    <source>
        <dbReference type="SAM" id="Phobius"/>
    </source>
</evidence>
<organism evidence="2 3">
    <name type="scientific">Acidiphilium rubrum</name>
    <dbReference type="NCBI Taxonomy" id="526"/>
    <lineage>
        <taxon>Bacteria</taxon>
        <taxon>Pseudomonadati</taxon>
        <taxon>Pseudomonadota</taxon>
        <taxon>Alphaproteobacteria</taxon>
        <taxon>Acetobacterales</taxon>
        <taxon>Acidocellaceae</taxon>
        <taxon>Acidiphilium</taxon>
    </lineage>
</organism>
<keyword evidence="1" id="KW-0812">Transmembrane</keyword>
<keyword evidence="3" id="KW-1185">Reference proteome</keyword>
<evidence type="ECO:0000313" key="3">
    <source>
        <dbReference type="Proteomes" id="UP000186308"/>
    </source>
</evidence>
<sequence>MITTNQRAQTTVNLIDGRPARAVSRNPAPIVQTRTRFQTRLSQLIASIALFALAGCASPYLPPATGPTAKLDVALAIGQGNGSLSFDRSPGLLTIDFDHTATILNGDAHKQSQTTVSIPADQNDFFIYLGFLRGGTCKIPFILPVKSGQTYLILAGNEPPRPYTGSFFDRVGEAFIRGNGVCYVHAFVRGPQGNFLPYKLKHG</sequence>
<feature type="transmembrane region" description="Helical" evidence="1">
    <location>
        <begin position="44"/>
        <end position="61"/>
    </location>
</feature>
<dbReference type="EMBL" id="FTNE01000003">
    <property type="protein sequence ID" value="SIQ29074.1"/>
    <property type="molecule type" value="Genomic_DNA"/>
</dbReference>
<comment type="caution">
    <text evidence="2">The sequence shown here is derived from an EMBL/GenBank/DDBJ whole genome shotgun (WGS) entry which is preliminary data.</text>
</comment>
<reference evidence="2 3" key="1">
    <citation type="submission" date="2017-01" db="EMBL/GenBank/DDBJ databases">
        <authorList>
            <person name="Varghese N."/>
            <person name="Submissions S."/>
        </authorList>
    </citation>
    <scope>NUCLEOTIDE SEQUENCE [LARGE SCALE GENOMIC DNA]</scope>
    <source>
        <strain evidence="2 3">ATCC 35905</strain>
    </source>
</reference>
<accession>A0A8G2CII9</accession>